<dbReference type="GO" id="GO:0000028">
    <property type="term" value="P:ribosomal small subunit assembly"/>
    <property type="evidence" value="ECO:0007669"/>
    <property type="project" value="TreeGrafter"/>
</dbReference>
<keyword evidence="3 6" id="KW-0547">Nucleotide-binding</keyword>
<dbReference type="InterPro" id="IPR005225">
    <property type="entry name" value="Small_GTP-bd"/>
</dbReference>
<dbReference type="Pfam" id="PF01926">
    <property type="entry name" value="MMR_HSR1"/>
    <property type="match status" value="1"/>
</dbReference>
<dbReference type="GO" id="GO:0005886">
    <property type="term" value="C:plasma membrane"/>
    <property type="evidence" value="ECO:0007669"/>
    <property type="project" value="UniProtKB-SubCell"/>
</dbReference>
<comment type="caution">
    <text evidence="11">The sequence shown here is derived from an EMBL/GenBank/DDBJ whole genome shotgun (WGS) entry which is preliminary data.</text>
</comment>
<dbReference type="GO" id="GO:0005829">
    <property type="term" value="C:cytosol"/>
    <property type="evidence" value="ECO:0007669"/>
    <property type="project" value="TreeGrafter"/>
</dbReference>
<dbReference type="Pfam" id="PF07650">
    <property type="entry name" value="KH_2"/>
    <property type="match status" value="1"/>
</dbReference>
<feature type="binding site" evidence="6">
    <location>
        <begin position="17"/>
        <end position="24"/>
    </location>
    <ligand>
        <name>GTP</name>
        <dbReference type="ChEBI" id="CHEBI:37565"/>
    </ligand>
</feature>
<feature type="binding site" evidence="6">
    <location>
        <begin position="127"/>
        <end position="130"/>
    </location>
    <ligand>
        <name>GTP</name>
        <dbReference type="ChEBI" id="CHEBI:37565"/>
    </ligand>
</feature>
<evidence type="ECO:0000313" key="11">
    <source>
        <dbReference type="EMBL" id="TDY58319.1"/>
    </source>
</evidence>
<evidence type="ECO:0000259" key="10">
    <source>
        <dbReference type="PROSITE" id="PS51713"/>
    </source>
</evidence>
<evidence type="ECO:0000259" key="9">
    <source>
        <dbReference type="PROSITE" id="PS50823"/>
    </source>
</evidence>
<feature type="region of interest" description="G2" evidence="7">
    <location>
        <begin position="43"/>
        <end position="47"/>
    </location>
</feature>
<dbReference type="EMBL" id="SORI01000014">
    <property type="protein sequence ID" value="TDY58319.1"/>
    <property type="molecule type" value="Genomic_DNA"/>
</dbReference>
<dbReference type="GO" id="GO:0043024">
    <property type="term" value="F:ribosomal small subunit binding"/>
    <property type="evidence" value="ECO:0007669"/>
    <property type="project" value="TreeGrafter"/>
</dbReference>
<protein>
    <recommendedName>
        <fullName evidence="2 6">GTPase Era</fullName>
    </recommendedName>
</protein>
<dbReference type="NCBIfam" id="TIGR00231">
    <property type="entry name" value="small_GTP"/>
    <property type="match status" value="1"/>
</dbReference>
<feature type="domain" description="Era-type G" evidence="10">
    <location>
        <begin position="9"/>
        <end position="178"/>
    </location>
</feature>
<dbReference type="NCBIfam" id="TIGR00436">
    <property type="entry name" value="era"/>
    <property type="match status" value="1"/>
</dbReference>
<dbReference type="InterPro" id="IPR027417">
    <property type="entry name" value="P-loop_NTPase"/>
</dbReference>
<evidence type="ECO:0000256" key="7">
    <source>
        <dbReference type="PROSITE-ProRule" id="PRU01050"/>
    </source>
</evidence>
<feature type="region of interest" description="G5" evidence="7">
    <location>
        <begin position="157"/>
        <end position="159"/>
    </location>
</feature>
<reference evidence="11 12" key="1">
    <citation type="submission" date="2019-03" db="EMBL/GenBank/DDBJ databases">
        <title>Genomic Encyclopedia of Type Strains, Phase IV (KMG-IV): sequencing the most valuable type-strain genomes for metagenomic binning, comparative biology and taxonomic classification.</title>
        <authorList>
            <person name="Goeker M."/>
        </authorList>
    </citation>
    <scope>NUCLEOTIDE SEQUENCE [LARGE SCALE GENOMIC DNA]</scope>
    <source>
        <strain evidence="11 12">DSM 25964</strain>
    </source>
</reference>
<dbReference type="FunFam" id="3.30.300.20:FF:000003">
    <property type="entry name" value="GTPase Era"/>
    <property type="match status" value="1"/>
</dbReference>
<evidence type="ECO:0000256" key="3">
    <source>
        <dbReference type="ARBA" id="ARBA00022741"/>
    </source>
</evidence>
<keyword evidence="6" id="KW-0699">rRNA-binding</keyword>
<comment type="subcellular location">
    <subcellularLocation>
        <location evidence="6">Cytoplasm</location>
    </subcellularLocation>
    <subcellularLocation>
        <location evidence="6">Cell membrane</location>
        <topology evidence="6">Peripheral membrane protein</topology>
    </subcellularLocation>
</comment>
<keyword evidence="6" id="KW-0472">Membrane</keyword>
<evidence type="ECO:0000256" key="8">
    <source>
        <dbReference type="RuleBase" id="RU003761"/>
    </source>
</evidence>
<dbReference type="InterPro" id="IPR030388">
    <property type="entry name" value="G_ERA_dom"/>
</dbReference>
<comment type="function">
    <text evidence="6">An essential GTPase that binds both GDP and GTP, with rapid nucleotide exchange. Plays a role in 16S rRNA processing and 30S ribosomal subunit biogenesis and possibly also in cell cycle regulation and energy metabolism.</text>
</comment>
<dbReference type="InterPro" id="IPR005662">
    <property type="entry name" value="GTPase_Era-like"/>
</dbReference>
<dbReference type="CDD" id="cd22534">
    <property type="entry name" value="KH-II_Era"/>
    <property type="match status" value="1"/>
</dbReference>
<proteinExistence type="inferred from homology"/>
<organism evidence="11 12">
    <name type="scientific">Aminivibrio pyruvatiphilus</name>
    <dbReference type="NCBI Taxonomy" id="1005740"/>
    <lineage>
        <taxon>Bacteria</taxon>
        <taxon>Thermotogati</taxon>
        <taxon>Synergistota</taxon>
        <taxon>Synergistia</taxon>
        <taxon>Synergistales</taxon>
        <taxon>Aminobacteriaceae</taxon>
        <taxon>Aminivibrio</taxon>
    </lineage>
</organism>
<keyword evidence="6" id="KW-0963">Cytoplasm</keyword>
<keyword evidence="4 6" id="KW-0694">RNA-binding</keyword>
<dbReference type="InterPro" id="IPR006073">
    <property type="entry name" value="GTP-bd"/>
</dbReference>
<dbReference type="PROSITE" id="PS51713">
    <property type="entry name" value="G_ERA"/>
    <property type="match status" value="1"/>
</dbReference>
<dbReference type="PRINTS" id="PR00449">
    <property type="entry name" value="RASTRNSFRMNG"/>
</dbReference>
<dbReference type="GO" id="GO:0070181">
    <property type="term" value="F:small ribosomal subunit rRNA binding"/>
    <property type="evidence" value="ECO:0007669"/>
    <property type="project" value="UniProtKB-UniRule"/>
</dbReference>
<dbReference type="Gene3D" id="3.30.300.20">
    <property type="match status" value="1"/>
</dbReference>
<feature type="region of interest" description="G3" evidence="7">
    <location>
        <begin position="64"/>
        <end position="67"/>
    </location>
</feature>
<evidence type="ECO:0000256" key="2">
    <source>
        <dbReference type="ARBA" id="ARBA00020484"/>
    </source>
</evidence>
<dbReference type="SUPFAM" id="SSF52540">
    <property type="entry name" value="P-loop containing nucleoside triphosphate hydrolases"/>
    <property type="match status" value="1"/>
</dbReference>
<keyword evidence="12" id="KW-1185">Reference proteome</keyword>
<feature type="domain" description="KH type-2" evidence="9">
    <location>
        <begin position="209"/>
        <end position="290"/>
    </location>
</feature>
<feature type="region of interest" description="G4" evidence="7">
    <location>
        <begin position="127"/>
        <end position="130"/>
    </location>
</feature>
<dbReference type="InterPro" id="IPR004044">
    <property type="entry name" value="KH_dom_type_2"/>
</dbReference>
<name>A0A4R8M6C7_9BACT</name>
<dbReference type="NCBIfam" id="NF000908">
    <property type="entry name" value="PRK00089.1"/>
    <property type="match status" value="1"/>
</dbReference>
<dbReference type="OrthoDB" id="9805918at2"/>
<keyword evidence="6" id="KW-0690">Ribosome biogenesis</keyword>
<dbReference type="GO" id="GO:0003924">
    <property type="term" value="F:GTPase activity"/>
    <property type="evidence" value="ECO:0007669"/>
    <property type="project" value="UniProtKB-UniRule"/>
</dbReference>
<keyword evidence="5 6" id="KW-0342">GTP-binding</keyword>
<evidence type="ECO:0000256" key="1">
    <source>
        <dbReference type="ARBA" id="ARBA00007921"/>
    </source>
</evidence>
<evidence type="ECO:0000313" key="12">
    <source>
        <dbReference type="Proteomes" id="UP000295066"/>
    </source>
</evidence>
<dbReference type="GO" id="GO:0005525">
    <property type="term" value="F:GTP binding"/>
    <property type="evidence" value="ECO:0007669"/>
    <property type="project" value="UniProtKB-UniRule"/>
</dbReference>
<gene>
    <name evidence="6" type="primary">era</name>
    <name evidence="11" type="ORF">C8D99_11410</name>
</gene>
<dbReference type="HAMAP" id="MF_00367">
    <property type="entry name" value="GTPase_Era"/>
    <property type="match status" value="1"/>
</dbReference>
<evidence type="ECO:0000256" key="4">
    <source>
        <dbReference type="ARBA" id="ARBA00022884"/>
    </source>
</evidence>
<comment type="subunit">
    <text evidence="6">Monomer.</text>
</comment>
<dbReference type="InterPro" id="IPR015946">
    <property type="entry name" value="KH_dom-like_a/b"/>
</dbReference>
<dbReference type="PANTHER" id="PTHR42698:SF1">
    <property type="entry name" value="GTPASE ERA, MITOCHONDRIAL"/>
    <property type="match status" value="1"/>
</dbReference>
<feature type="region of interest" description="G1" evidence="7">
    <location>
        <begin position="17"/>
        <end position="24"/>
    </location>
</feature>
<dbReference type="Gene3D" id="3.40.50.300">
    <property type="entry name" value="P-loop containing nucleotide triphosphate hydrolases"/>
    <property type="match status" value="1"/>
</dbReference>
<feature type="binding site" evidence="6">
    <location>
        <begin position="64"/>
        <end position="68"/>
    </location>
    <ligand>
        <name>GTP</name>
        <dbReference type="ChEBI" id="CHEBI:37565"/>
    </ligand>
</feature>
<dbReference type="PROSITE" id="PS50823">
    <property type="entry name" value="KH_TYPE_2"/>
    <property type="match status" value="1"/>
</dbReference>
<dbReference type="RefSeq" id="WP_133958042.1">
    <property type="nucleotide sequence ID" value="NZ_SORI01000014.1"/>
</dbReference>
<keyword evidence="6" id="KW-1003">Cell membrane</keyword>
<dbReference type="AlphaFoldDB" id="A0A4R8M6C7"/>
<dbReference type="Proteomes" id="UP000295066">
    <property type="component" value="Unassembled WGS sequence"/>
</dbReference>
<evidence type="ECO:0000256" key="6">
    <source>
        <dbReference type="HAMAP-Rule" id="MF_00367"/>
    </source>
</evidence>
<dbReference type="CDD" id="cd04163">
    <property type="entry name" value="Era"/>
    <property type="match status" value="1"/>
</dbReference>
<evidence type="ECO:0000256" key="5">
    <source>
        <dbReference type="ARBA" id="ARBA00023134"/>
    </source>
</evidence>
<sequence length="309" mass="34392">MTNAGAPFRSGIVVLAGRPNVGKSSLINRLIAYKASIVSDKPQTTRNVIRCVYNGDGFQIVFTDTPGIHLPKHTLGRTIVDAAVASMNDANLVCYVVEASDRSVGPEDEEILACLEKAETPILLVVNKCDSQKDKDLPDRVAAIYGARISPAGAVAVSAKTGRGIPELVSMIVKHLPEGPPFYDEDIFVDRPEKFIASEIIREKVLRLTHEEVPHSAAVEIEEYKSPDEYPEREVLFIRATIYVEREGQKRIIIGDKGTRLREIGRLARLEIQALTGHRVYLDLWVKVRSDWRRSESDLRKLGIKEQSP</sequence>
<dbReference type="PANTHER" id="PTHR42698">
    <property type="entry name" value="GTPASE ERA"/>
    <property type="match status" value="1"/>
</dbReference>
<accession>A0A4R8M6C7</accession>
<comment type="similarity">
    <text evidence="1 6 7 8">Belongs to the TRAFAC class TrmE-Era-EngA-EngB-Septin-like GTPase superfamily. Era GTPase family.</text>
</comment>
<dbReference type="InterPro" id="IPR009019">
    <property type="entry name" value="KH_sf_prok-type"/>
</dbReference>
<dbReference type="SUPFAM" id="SSF54814">
    <property type="entry name" value="Prokaryotic type KH domain (KH-domain type II)"/>
    <property type="match status" value="1"/>
</dbReference>